<dbReference type="PANTHER" id="PTHR34700">
    <property type="entry name" value="POTASSIUM BINDING PROTEIN KBP"/>
    <property type="match status" value="1"/>
</dbReference>
<feature type="domain" description="LysM" evidence="2">
    <location>
        <begin position="525"/>
        <end position="574"/>
    </location>
</feature>
<organism evidence="3 4">
    <name type="scientific">Roseivivax jejudonensis</name>
    <dbReference type="NCBI Taxonomy" id="1529041"/>
    <lineage>
        <taxon>Bacteria</taxon>
        <taxon>Pseudomonadati</taxon>
        <taxon>Pseudomonadota</taxon>
        <taxon>Alphaproteobacteria</taxon>
        <taxon>Rhodobacterales</taxon>
        <taxon>Roseobacteraceae</taxon>
        <taxon>Roseivivax</taxon>
    </lineage>
</organism>
<dbReference type="EMBL" id="FWFK01000002">
    <property type="protein sequence ID" value="SLN26613.1"/>
    <property type="molecule type" value="Genomic_DNA"/>
</dbReference>
<evidence type="ECO:0000313" key="4">
    <source>
        <dbReference type="Proteomes" id="UP000193570"/>
    </source>
</evidence>
<dbReference type="SMART" id="SM00257">
    <property type="entry name" value="LysM"/>
    <property type="match status" value="1"/>
</dbReference>
<dbReference type="InterPro" id="IPR036779">
    <property type="entry name" value="LysM_dom_sf"/>
</dbReference>
<feature type="compositionally biased region" description="Low complexity" evidence="1">
    <location>
        <begin position="211"/>
        <end position="221"/>
    </location>
</feature>
<feature type="region of interest" description="Disordered" evidence="1">
    <location>
        <begin position="361"/>
        <end position="390"/>
    </location>
</feature>
<feature type="compositionally biased region" description="Pro residues" evidence="1">
    <location>
        <begin position="254"/>
        <end position="264"/>
    </location>
</feature>
<accession>A0A1X6YP56</accession>
<evidence type="ECO:0000313" key="3">
    <source>
        <dbReference type="EMBL" id="SLN26613.1"/>
    </source>
</evidence>
<dbReference type="Proteomes" id="UP000193570">
    <property type="component" value="Unassembled WGS sequence"/>
</dbReference>
<dbReference type="InterPro" id="IPR018392">
    <property type="entry name" value="LysM"/>
</dbReference>
<proteinExistence type="predicted"/>
<evidence type="ECO:0000259" key="2">
    <source>
        <dbReference type="PROSITE" id="PS51782"/>
    </source>
</evidence>
<protein>
    <submittedName>
        <fullName evidence="3">LysM domain/BON superfamily protein</fullName>
    </submittedName>
</protein>
<dbReference type="Gene3D" id="3.10.350.10">
    <property type="entry name" value="LysM domain"/>
    <property type="match status" value="1"/>
</dbReference>
<dbReference type="AlphaFoldDB" id="A0A1X6YP56"/>
<feature type="compositionally biased region" description="Low complexity" evidence="1">
    <location>
        <begin position="374"/>
        <end position="390"/>
    </location>
</feature>
<dbReference type="PANTHER" id="PTHR34700:SF4">
    <property type="entry name" value="PHAGE-LIKE ELEMENT PBSX PROTEIN XKDP"/>
    <property type="match status" value="1"/>
</dbReference>
<evidence type="ECO:0000256" key="1">
    <source>
        <dbReference type="SAM" id="MobiDB-lite"/>
    </source>
</evidence>
<feature type="region of interest" description="Disordered" evidence="1">
    <location>
        <begin position="37"/>
        <end position="268"/>
    </location>
</feature>
<name>A0A1X6YP56_9RHOB</name>
<dbReference type="PROSITE" id="PS51257">
    <property type="entry name" value="PROKAR_LIPOPROTEIN"/>
    <property type="match status" value="1"/>
</dbReference>
<dbReference type="CDD" id="cd00118">
    <property type="entry name" value="LysM"/>
    <property type="match status" value="1"/>
</dbReference>
<reference evidence="3 4" key="1">
    <citation type="submission" date="2017-03" db="EMBL/GenBank/DDBJ databases">
        <authorList>
            <person name="Afonso C.L."/>
            <person name="Miller P.J."/>
            <person name="Scott M.A."/>
            <person name="Spackman E."/>
            <person name="Goraichik I."/>
            <person name="Dimitrov K.M."/>
            <person name="Suarez D.L."/>
            <person name="Swayne D.E."/>
        </authorList>
    </citation>
    <scope>NUCLEOTIDE SEQUENCE [LARGE SCALE GENOMIC DNA]</scope>
    <source>
        <strain evidence="3 4">CECT 8625</strain>
    </source>
</reference>
<gene>
    <name evidence="3" type="ORF">ROJ8625_01076</name>
</gene>
<dbReference type="Pfam" id="PF01476">
    <property type="entry name" value="LysM"/>
    <property type="match status" value="1"/>
</dbReference>
<feature type="compositionally biased region" description="Low complexity" evidence="1">
    <location>
        <begin position="230"/>
        <end position="242"/>
    </location>
</feature>
<dbReference type="InterPro" id="IPR052196">
    <property type="entry name" value="Bact_Kbp"/>
</dbReference>
<sequence>MSRYAWAGGTAGMMLGGAAACVVVALGLYAASQIDPAGPDADSTTNAESPARAINATADPSAGPDPALPADSDAASLSATSADSDPPPSSPTNAARDTEASQPAPTPAPMSTEGNAVGSARQTAEPPPAAPGKTGPVRADARPPAASTPETVDGAPVQTIAGGPVSEGGAPVAGGQEDAVRDLNTAAQREQAMASLPDGAPERSDGARDVGGAASAPAPSAQSDRPEDIAALQPGAPAGPAPEARDARPAPSAEAPPEPAPQVTPPRFDLVRVEPDGTALIAGRAAPGAEVLLDLGDTRVGTATADQSGGFVAFLSLPERTTPRTLTLAMLDDGSTVRAPEEVVIGPGPSPERAPATAVAAVQPDAPTPDIGSAGAPATDIAPGADTAPAPAPQQAAILLSDADGVRLIQPATRELAPHPGRGDAVSIDTISYSAAGAVDLSGRAGDRPGSVRVYLDNRPVTAANVTAAGQWSVDLADVEPGAYTLRVDRLDAAGQVVARAESPFLRESGEALRAALPEGAERVTAVTVQPGNTLWAIARARYGEGIRYVKVYEANSDQIRDPDLIYPGQIFDLPD</sequence>
<dbReference type="PROSITE" id="PS51782">
    <property type="entry name" value="LYSM"/>
    <property type="match status" value="1"/>
</dbReference>
<keyword evidence="4" id="KW-1185">Reference proteome</keyword>
<feature type="compositionally biased region" description="Low complexity" evidence="1">
    <location>
        <begin position="58"/>
        <end position="84"/>
    </location>
</feature>